<dbReference type="PANTHER" id="PTHR32089">
    <property type="entry name" value="METHYL-ACCEPTING CHEMOTAXIS PROTEIN MCPB"/>
    <property type="match status" value="1"/>
</dbReference>
<keyword evidence="1 3" id="KW-0807">Transducer</keyword>
<feature type="domain" description="Methyl-accepting transducer" evidence="4">
    <location>
        <begin position="1"/>
        <end position="212"/>
    </location>
</feature>
<dbReference type="EMBL" id="BOMS01000111">
    <property type="protein sequence ID" value="GIE70842.1"/>
    <property type="molecule type" value="Genomic_DNA"/>
</dbReference>
<keyword evidence="6" id="KW-1185">Reference proteome</keyword>
<dbReference type="SMART" id="SM00283">
    <property type="entry name" value="MA"/>
    <property type="match status" value="1"/>
</dbReference>
<evidence type="ECO:0000256" key="2">
    <source>
        <dbReference type="ARBA" id="ARBA00029447"/>
    </source>
</evidence>
<evidence type="ECO:0000313" key="5">
    <source>
        <dbReference type="EMBL" id="GIE70842.1"/>
    </source>
</evidence>
<organism evidence="5 6">
    <name type="scientific">Actinoplanes palleronii</name>
    <dbReference type="NCBI Taxonomy" id="113570"/>
    <lineage>
        <taxon>Bacteria</taxon>
        <taxon>Bacillati</taxon>
        <taxon>Actinomycetota</taxon>
        <taxon>Actinomycetes</taxon>
        <taxon>Micromonosporales</taxon>
        <taxon>Micromonosporaceae</taxon>
        <taxon>Actinoplanes</taxon>
    </lineage>
</organism>
<evidence type="ECO:0000259" key="4">
    <source>
        <dbReference type="PROSITE" id="PS50111"/>
    </source>
</evidence>
<dbReference type="RefSeq" id="WP_203828829.1">
    <property type="nucleotide sequence ID" value="NZ_BAAATY010000035.1"/>
</dbReference>
<dbReference type="Pfam" id="PF00015">
    <property type="entry name" value="MCPsignal"/>
    <property type="match status" value="1"/>
</dbReference>
<evidence type="ECO:0000256" key="1">
    <source>
        <dbReference type="ARBA" id="ARBA00023224"/>
    </source>
</evidence>
<protein>
    <recommendedName>
        <fullName evidence="4">Methyl-accepting transducer domain-containing protein</fullName>
    </recommendedName>
</protein>
<gene>
    <name evidence="5" type="ORF">Apa02nite_069500</name>
</gene>
<dbReference type="PROSITE" id="PS50111">
    <property type="entry name" value="CHEMOTAXIS_TRANSDUC_2"/>
    <property type="match status" value="1"/>
</dbReference>
<comment type="similarity">
    <text evidence="2">Belongs to the methyl-accepting chemotaxis (MCP) protein family.</text>
</comment>
<dbReference type="PANTHER" id="PTHR32089:SF112">
    <property type="entry name" value="LYSOZYME-LIKE PROTEIN-RELATED"/>
    <property type="match status" value="1"/>
</dbReference>
<reference evidence="5 6" key="1">
    <citation type="submission" date="2021-01" db="EMBL/GenBank/DDBJ databases">
        <title>Whole genome shotgun sequence of Actinoplanes palleronii NBRC 14916.</title>
        <authorList>
            <person name="Komaki H."/>
            <person name="Tamura T."/>
        </authorList>
    </citation>
    <scope>NUCLEOTIDE SEQUENCE [LARGE SCALE GENOMIC DNA]</scope>
    <source>
        <strain evidence="5 6">NBRC 14916</strain>
    </source>
</reference>
<proteinExistence type="inferred from homology"/>
<dbReference type="Proteomes" id="UP000624709">
    <property type="component" value="Unassembled WGS sequence"/>
</dbReference>
<dbReference type="Gene3D" id="1.10.287.950">
    <property type="entry name" value="Methyl-accepting chemotaxis protein"/>
    <property type="match status" value="1"/>
</dbReference>
<evidence type="ECO:0000256" key="3">
    <source>
        <dbReference type="PROSITE-ProRule" id="PRU00284"/>
    </source>
</evidence>
<accession>A0ABQ4BJP4</accession>
<dbReference type="SUPFAM" id="SSF58104">
    <property type="entry name" value="Methyl-accepting chemotaxis protein (MCP) signaling domain"/>
    <property type="match status" value="1"/>
</dbReference>
<name>A0ABQ4BJP4_9ACTN</name>
<comment type="caution">
    <text evidence="5">The sequence shown here is derived from an EMBL/GenBank/DDBJ whole genome shotgun (WGS) entry which is preliminary data.</text>
</comment>
<dbReference type="InterPro" id="IPR004089">
    <property type="entry name" value="MCPsignal_dom"/>
</dbReference>
<evidence type="ECO:0000313" key="6">
    <source>
        <dbReference type="Proteomes" id="UP000624709"/>
    </source>
</evidence>
<sequence>MRASAELTTAKAGQARDVADTVSRHVSATSAGAEEMSASINEISQGASQAAAVAAEAVDAARDTTEILDRLRGSSAQIGDVLQVITSIAAQTNLLALNATIEAARAGEAGKGFAVVAGSVKDLAQESSRAAQDITARIDAIQRDARDAAGSIEQITAVIARVDEFQATIAAAVEEQSATTAEMSYGISEVAAGAEQIAGGFGSVTEEARRITAAADTTARSAHELAGAATRLREVVATFTT</sequence>
<dbReference type="InterPro" id="IPR004090">
    <property type="entry name" value="Chemotax_Me-accpt_rcpt"/>
</dbReference>
<dbReference type="PRINTS" id="PR00260">
    <property type="entry name" value="CHEMTRNSDUCR"/>
</dbReference>